<comment type="caution">
    <text evidence="4">The sequence shown here is derived from an EMBL/GenBank/DDBJ whole genome shotgun (WGS) entry which is preliminary data.</text>
</comment>
<dbReference type="Gene3D" id="2.60.40.10">
    <property type="entry name" value="Immunoglobulins"/>
    <property type="match status" value="1"/>
</dbReference>
<accession>A0ABR9QWX5</accession>
<sequence>MQAKKKLTALLLSLCMVLGMLPMTAFAAGVPAAPTNLKLELTETGLKASWDKPETTGGLDIFEYEVTLYGHFDGTAGEKTKVETKTVQRETTCTFTNTGNAEGVINPTYEVEVKAREGVSGTGDPDNLSGYYVTDWTGWSSSSSASYKTYYDVSVKTSVNKHYTGVVDVGLPGSENKLHHEGITATGNPDVIKPDGTTSENEKQAVTELLYQYFEKNKATVPELANVTRDNLMVKTELESIYSSRTIESINTEGRPVVVVHEVVDKYYDLRLVYKEQHEHVWAEDWTSDGTHHWKACTAEGCAEKDQYGVHQIANGVCTVCKAEVETSGVQTYAVKVNGITVTSANASDILGDADGDGATAYYDPAANTLTLDNAQLTSSGFGAVWAQEENFTLVLKGENQITGEGDFPHSAVYSHGAMTVKGNGSLTTSGTYFGLFGNNTITIEDGASVDLTVDFSSDEQDQPYAAVRAIGGLTVDGATLNAKNNATQDASFGTPGINTGLTAINGAKVNISSVNDHGICGDVIVSGAGTVVNASSASGEHYGIFAGKEDIFGELGGDQKGNFTISDGAVVTASGGKGAMRWKPDLSGYTDPVVAAGDSAAAEEIIGDPAGTEYQNEKYVQVRSSLEPVEPTEPTDPTDPTTPTDPTEPTDPAKPEQQGKPSGQTESPQTGDSSDMALWISLMMASCGGVLGMLFYRRKKAAAGK</sequence>
<evidence type="ECO:0000256" key="3">
    <source>
        <dbReference type="SAM" id="SignalP"/>
    </source>
</evidence>
<evidence type="ECO:0000256" key="1">
    <source>
        <dbReference type="SAM" id="MobiDB-lite"/>
    </source>
</evidence>
<dbReference type="RefSeq" id="WP_226385043.1">
    <property type="nucleotide sequence ID" value="NZ_JADCKA010000004.1"/>
</dbReference>
<dbReference type="InterPro" id="IPR012332">
    <property type="entry name" value="Autotransporter_pectin_lyase_C"/>
</dbReference>
<keyword evidence="3" id="KW-0732">Signal</keyword>
<protein>
    <recommendedName>
        <fullName evidence="6">Fibronectin type-III domain-containing protein</fullName>
    </recommendedName>
</protein>
<evidence type="ECO:0000313" key="4">
    <source>
        <dbReference type="EMBL" id="MBE5035377.1"/>
    </source>
</evidence>
<evidence type="ECO:0000313" key="5">
    <source>
        <dbReference type="Proteomes" id="UP001516588"/>
    </source>
</evidence>
<keyword evidence="2" id="KW-0472">Membrane</keyword>
<dbReference type="Proteomes" id="UP001516588">
    <property type="component" value="Unassembled WGS sequence"/>
</dbReference>
<name>A0ABR9QWX5_9FIRM</name>
<keyword evidence="2" id="KW-1133">Transmembrane helix</keyword>
<organism evidence="4 5">
    <name type="scientific">Gallibacter intestinalis</name>
    <dbReference type="NCBI Taxonomy" id="2779356"/>
    <lineage>
        <taxon>Bacteria</taxon>
        <taxon>Bacillati</taxon>
        <taxon>Bacillota</taxon>
        <taxon>Clostridia</taxon>
        <taxon>Eubacteriales</taxon>
        <taxon>Eubacteriaceae</taxon>
        <taxon>Gallibacter</taxon>
    </lineage>
</organism>
<reference evidence="4 5" key="1">
    <citation type="submission" date="2020-10" db="EMBL/GenBank/DDBJ databases">
        <title>ChiBAC.</title>
        <authorList>
            <person name="Zenner C."/>
            <person name="Hitch T.C.A."/>
            <person name="Clavel T."/>
        </authorList>
    </citation>
    <scope>NUCLEOTIDE SEQUENCE [LARGE SCALE GENOMIC DNA]</scope>
    <source>
        <strain evidence="4 5">DSM 108706</strain>
    </source>
</reference>
<dbReference type="SUPFAM" id="SSF49265">
    <property type="entry name" value="Fibronectin type III"/>
    <property type="match status" value="1"/>
</dbReference>
<dbReference type="InterPro" id="IPR036116">
    <property type="entry name" value="FN3_sf"/>
</dbReference>
<feature type="region of interest" description="Disordered" evidence="1">
    <location>
        <begin position="625"/>
        <end position="674"/>
    </location>
</feature>
<dbReference type="Gene3D" id="2.160.20.20">
    <property type="match status" value="1"/>
</dbReference>
<keyword evidence="2" id="KW-0812">Transmembrane</keyword>
<dbReference type="InterPro" id="IPR013783">
    <property type="entry name" value="Ig-like_fold"/>
</dbReference>
<keyword evidence="5" id="KW-1185">Reference proteome</keyword>
<feature type="transmembrane region" description="Helical" evidence="2">
    <location>
        <begin position="677"/>
        <end position="697"/>
    </location>
</feature>
<feature type="compositionally biased region" description="Polar residues" evidence="1">
    <location>
        <begin position="660"/>
        <end position="674"/>
    </location>
</feature>
<evidence type="ECO:0000256" key="2">
    <source>
        <dbReference type="SAM" id="Phobius"/>
    </source>
</evidence>
<feature type="compositionally biased region" description="Low complexity" evidence="1">
    <location>
        <begin position="639"/>
        <end position="648"/>
    </location>
</feature>
<evidence type="ECO:0008006" key="6">
    <source>
        <dbReference type="Google" id="ProtNLM"/>
    </source>
</evidence>
<dbReference type="EMBL" id="JADCKA010000004">
    <property type="protein sequence ID" value="MBE5035377.1"/>
    <property type="molecule type" value="Genomic_DNA"/>
</dbReference>
<feature type="signal peptide" evidence="3">
    <location>
        <begin position="1"/>
        <end position="27"/>
    </location>
</feature>
<feature type="chain" id="PRO_5045833623" description="Fibronectin type-III domain-containing protein" evidence="3">
    <location>
        <begin position="28"/>
        <end position="706"/>
    </location>
</feature>
<proteinExistence type="predicted"/>
<gene>
    <name evidence="4" type="ORF">INF20_03660</name>
</gene>